<dbReference type="AlphaFoldDB" id="A0A5J4WYG5"/>
<reference evidence="3 4" key="1">
    <citation type="submission" date="2019-03" db="EMBL/GenBank/DDBJ databases">
        <title>Single cell metagenomics reveals metabolic interactions within the superorganism composed of flagellate Streblomastix strix and complex community of Bacteroidetes bacteria on its surface.</title>
        <authorList>
            <person name="Treitli S.C."/>
            <person name="Kolisko M."/>
            <person name="Husnik F."/>
            <person name="Keeling P."/>
            <person name="Hampl V."/>
        </authorList>
    </citation>
    <scope>NUCLEOTIDE SEQUENCE [LARGE SCALE GENOMIC DNA]</scope>
    <source>
        <strain evidence="3">ST1C</strain>
    </source>
</reference>
<proteinExistence type="predicted"/>
<name>A0A5J4WYG5_9EUKA</name>
<accession>A0A5J4WYG5</accession>
<dbReference type="Pfam" id="PF15911">
    <property type="entry name" value="Beta-prop_WDR19_2nd"/>
    <property type="match status" value="1"/>
</dbReference>
<dbReference type="Proteomes" id="UP000324800">
    <property type="component" value="Unassembled WGS sequence"/>
</dbReference>
<evidence type="ECO:0000313" key="2">
    <source>
        <dbReference type="EMBL" id="KAA6400144.1"/>
    </source>
</evidence>
<dbReference type="GO" id="GO:0030991">
    <property type="term" value="C:intraciliary transport particle A"/>
    <property type="evidence" value="ECO:0007669"/>
    <property type="project" value="TreeGrafter"/>
</dbReference>
<dbReference type="PANTHER" id="PTHR14920">
    <property type="entry name" value="OSMOTIC AVOIDANCE ABNORMAL PROTEIN 1/WD REPEAT MEMBRANE PROTEIN"/>
    <property type="match status" value="1"/>
</dbReference>
<evidence type="ECO:0000313" key="3">
    <source>
        <dbReference type="EMBL" id="KAA6400147.1"/>
    </source>
</evidence>
<evidence type="ECO:0000313" key="4">
    <source>
        <dbReference type="Proteomes" id="UP000324800"/>
    </source>
</evidence>
<dbReference type="PANTHER" id="PTHR14920:SF0">
    <property type="entry name" value="WD REPEAT DOMAIN 19"/>
    <property type="match status" value="1"/>
</dbReference>
<dbReference type="EMBL" id="SNRW01000613">
    <property type="protein sequence ID" value="KAA6400144.1"/>
    <property type="molecule type" value="Genomic_DNA"/>
</dbReference>
<feature type="domain" description="WDR19 WD40 repeat" evidence="1">
    <location>
        <begin position="38"/>
        <end position="149"/>
    </location>
</feature>
<organism evidence="3 4">
    <name type="scientific">Streblomastix strix</name>
    <dbReference type="NCBI Taxonomy" id="222440"/>
    <lineage>
        <taxon>Eukaryota</taxon>
        <taxon>Metamonada</taxon>
        <taxon>Preaxostyla</taxon>
        <taxon>Oxymonadida</taxon>
        <taxon>Streblomastigidae</taxon>
        <taxon>Streblomastix</taxon>
    </lineage>
</organism>
<dbReference type="InterPro" id="IPR040379">
    <property type="entry name" value="WDR19/dyf-2"/>
</dbReference>
<dbReference type="GO" id="GO:0060271">
    <property type="term" value="P:cilium assembly"/>
    <property type="evidence" value="ECO:0007669"/>
    <property type="project" value="TreeGrafter"/>
</dbReference>
<gene>
    <name evidence="2" type="ORF">EZS28_004326</name>
    <name evidence="3" type="ORF">EZS28_004329</name>
</gene>
<dbReference type="OrthoDB" id="10250638at2759"/>
<dbReference type="GO" id="GO:0035721">
    <property type="term" value="P:intraciliary retrograde transport"/>
    <property type="evidence" value="ECO:0007669"/>
    <property type="project" value="InterPro"/>
</dbReference>
<evidence type="ECO:0000259" key="1">
    <source>
        <dbReference type="Pfam" id="PF15911"/>
    </source>
</evidence>
<comment type="caution">
    <text evidence="3">The sequence shown here is derived from an EMBL/GenBank/DDBJ whole genome shotgun (WGS) entry which is preliminary data.</text>
</comment>
<dbReference type="EMBL" id="SNRW01000613">
    <property type="protein sequence ID" value="KAA6400147.1"/>
    <property type="molecule type" value="Genomic_DNA"/>
</dbReference>
<dbReference type="InterPro" id="IPR039468">
    <property type="entry name" value="WDR19_WD40_rpt"/>
</dbReference>
<protein>
    <recommendedName>
        <fullName evidence="1">WDR19 WD40 repeat domain-containing protein</fullName>
    </recommendedName>
</protein>
<sequence length="307" mass="34760">MFEYTNFAVLIDQRVSVISLNRKGSMNQQQQQQFGINEYEERNEESEVHVFPERGQSDADVLSVALSSDFLIYGTASGQIEYRGLGDWSEINSYHHTHRIRSIFPNTLGTKLVFFDMQAQGYVCSPTIDTIMALAEVNPYEEGIQQDNYAIMLNQDQQKLAGPLIFADSALLDFADIGIFIIKSTHKSHHTTFEVSPDIYGGARITCAGFTQLSPIMELVAIQKGFCYQQTQTGELFRSKLATQTRLIEASELMKTAVVGYGIDGYNELNDSDRERERSQLGLREIAEDTMEARFRQCLELNQLKDT</sequence>
<dbReference type="GO" id="GO:0005929">
    <property type="term" value="C:cilium"/>
    <property type="evidence" value="ECO:0007669"/>
    <property type="project" value="TreeGrafter"/>
</dbReference>